<dbReference type="SMART" id="SM00228">
    <property type="entry name" value="PDZ"/>
    <property type="match status" value="1"/>
</dbReference>
<dbReference type="Pfam" id="PF22694">
    <property type="entry name" value="CtpB_N-like"/>
    <property type="match status" value="1"/>
</dbReference>
<evidence type="ECO:0000259" key="7">
    <source>
        <dbReference type="PROSITE" id="PS50106"/>
    </source>
</evidence>
<dbReference type="Gene3D" id="3.90.226.10">
    <property type="entry name" value="2-enoyl-CoA Hydratase, Chain A, domain 1"/>
    <property type="match status" value="1"/>
</dbReference>
<dbReference type="Pfam" id="PF03572">
    <property type="entry name" value="Peptidase_S41"/>
    <property type="match status" value="1"/>
</dbReference>
<keyword evidence="9" id="KW-1185">Reference proteome</keyword>
<feature type="transmembrane region" description="Helical" evidence="6">
    <location>
        <begin position="21"/>
        <end position="46"/>
    </location>
</feature>
<dbReference type="Proteomes" id="UP001560685">
    <property type="component" value="Unassembled WGS sequence"/>
</dbReference>
<comment type="caution">
    <text evidence="8">The sequence shown here is derived from an EMBL/GenBank/DDBJ whole genome shotgun (WGS) entry which is preliminary data.</text>
</comment>
<reference evidence="8 9" key="1">
    <citation type="submission" date="2024-05" db="EMBL/GenBank/DDBJ databases">
        <title>Three bacterial strains, DH-69, EH-24, and ECK-19 isolated from coastal sediments.</title>
        <authorList>
            <person name="Ye Y.-Q."/>
            <person name="Du Z.-J."/>
        </authorList>
    </citation>
    <scope>NUCLEOTIDE SEQUENCE [LARGE SCALE GENOMIC DNA]</scope>
    <source>
        <strain evidence="8 9">ECK-19</strain>
    </source>
</reference>
<evidence type="ECO:0000313" key="8">
    <source>
        <dbReference type="EMBL" id="MEX6632860.1"/>
    </source>
</evidence>
<organism evidence="8 9">
    <name type="scientific">Hyphococcus lacteus</name>
    <dbReference type="NCBI Taxonomy" id="3143536"/>
    <lineage>
        <taxon>Bacteria</taxon>
        <taxon>Pseudomonadati</taxon>
        <taxon>Pseudomonadota</taxon>
        <taxon>Alphaproteobacteria</taxon>
        <taxon>Parvularculales</taxon>
        <taxon>Parvularculaceae</taxon>
        <taxon>Hyphococcus</taxon>
    </lineage>
</organism>
<dbReference type="InterPro" id="IPR005151">
    <property type="entry name" value="Tail-specific_protease"/>
</dbReference>
<dbReference type="PROSITE" id="PS51257">
    <property type="entry name" value="PROKAR_LIPOPROTEIN"/>
    <property type="match status" value="1"/>
</dbReference>
<dbReference type="CDD" id="cd07560">
    <property type="entry name" value="Peptidase_S41_CPP"/>
    <property type="match status" value="1"/>
</dbReference>
<comment type="similarity">
    <text evidence="1 5">Belongs to the peptidase S41A family.</text>
</comment>
<accession>A0ABV3Z245</accession>
<dbReference type="PROSITE" id="PS50106">
    <property type="entry name" value="PDZ"/>
    <property type="match status" value="1"/>
</dbReference>
<dbReference type="InterPro" id="IPR029045">
    <property type="entry name" value="ClpP/crotonase-like_dom_sf"/>
</dbReference>
<evidence type="ECO:0000256" key="2">
    <source>
        <dbReference type="ARBA" id="ARBA00022670"/>
    </source>
</evidence>
<name>A0ABV3Z245_9PROT</name>
<dbReference type="Gene3D" id="3.30.750.44">
    <property type="match status" value="1"/>
</dbReference>
<dbReference type="EMBL" id="JBEHZE010000001">
    <property type="protein sequence ID" value="MEX6632860.1"/>
    <property type="molecule type" value="Genomic_DNA"/>
</dbReference>
<keyword evidence="4 5" id="KW-0720">Serine protease</keyword>
<evidence type="ECO:0000256" key="1">
    <source>
        <dbReference type="ARBA" id="ARBA00009179"/>
    </source>
</evidence>
<feature type="domain" description="PDZ" evidence="7">
    <location>
        <begin position="105"/>
        <end position="178"/>
    </location>
</feature>
<keyword evidence="3 5" id="KW-0378">Hydrolase</keyword>
<keyword evidence="6" id="KW-0812">Transmembrane</keyword>
<dbReference type="CDD" id="cd06782">
    <property type="entry name" value="cpPDZ_CPP-like"/>
    <property type="match status" value="1"/>
</dbReference>
<dbReference type="InterPro" id="IPR001478">
    <property type="entry name" value="PDZ"/>
</dbReference>
<keyword evidence="2 5" id="KW-0645">Protease</keyword>
<dbReference type="PANTHER" id="PTHR32060:SF30">
    <property type="entry name" value="CARBOXY-TERMINAL PROCESSING PROTEASE CTPA"/>
    <property type="match status" value="1"/>
</dbReference>
<dbReference type="InterPro" id="IPR055210">
    <property type="entry name" value="CtpA/B_N"/>
</dbReference>
<evidence type="ECO:0000256" key="4">
    <source>
        <dbReference type="ARBA" id="ARBA00022825"/>
    </source>
</evidence>
<evidence type="ECO:0000256" key="6">
    <source>
        <dbReference type="SAM" id="Phobius"/>
    </source>
</evidence>
<dbReference type="NCBIfam" id="TIGR00225">
    <property type="entry name" value="prc"/>
    <property type="match status" value="1"/>
</dbReference>
<gene>
    <name evidence="8" type="ORF">ABFZ84_04800</name>
</gene>
<evidence type="ECO:0000313" key="9">
    <source>
        <dbReference type="Proteomes" id="UP001560685"/>
    </source>
</evidence>
<dbReference type="RefSeq" id="WP_369312794.1">
    <property type="nucleotide sequence ID" value="NZ_JBEHZE010000001.1"/>
</dbReference>
<sequence length="486" mass="51675">MKQSPKPAVRSLKSHKSGKRYSGGALIMAACGGALVFGALSSAVFARASISADTFRQLDLFGEVFEQVHENYVSDPVDADLIKGAIDGMLDTLDPHSNYLSADDYKTMQEQTRGSFAGLGIQVIMENEGPDKGYLKIVAPIDDTPAQRAGIIAKDLIVKIDGEDVMGMSIDEAISKLKGKKGTKVDIAVVRDREKEPFDLTIVRDIVTVQSVVSRIEGDFGYVRIATFSEQADAGLEKALKKFDKEIPGGAKGLVLDLRSNPGGLLDQAVAISDQFLSGGEIVSTRGRRARDSMREMGTPGDKFNGKPIVVLINGGSASASEIVAGALQDRNRALLLGTQSFGKGSVQTVIPLQNGLQGALRLTTSKYFTPSGRSIQAMGIDPDIEMPVIYPGQEKVAERPSESDLPGALAAESDVSDATVEELESEKSVADADGKTGPAVEPVMCPFKEDGETPRDCQLERALEILADATAYKQALAHAGAARID</sequence>
<keyword evidence="6" id="KW-1133">Transmembrane helix</keyword>
<keyword evidence="6" id="KW-0472">Membrane</keyword>
<dbReference type="InterPro" id="IPR041489">
    <property type="entry name" value="PDZ_6"/>
</dbReference>
<dbReference type="PANTHER" id="PTHR32060">
    <property type="entry name" value="TAIL-SPECIFIC PROTEASE"/>
    <property type="match status" value="1"/>
</dbReference>
<dbReference type="SUPFAM" id="SSF52096">
    <property type="entry name" value="ClpP/crotonase"/>
    <property type="match status" value="1"/>
</dbReference>
<dbReference type="Gene3D" id="2.30.42.10">
    <property type="match status" value="1"/>
</dbReference>
<dbReference type="Pfam" id="PF17820">
    <property type="entry name" value="PDZ_6"/>
    <property type="match status" value="1"/>
</dbReference>
<proteinExistence type="inferred from homology"/>
<dbReference type="SUPFAM" id="SSF50156">
    <property type="entry name" value="PDZ domain-like"/>
    <property type="match status" value="1"/>
</dbReference>
<evidence type="ECO:0000256" key="5">
    <source>
        <dbReference type="RuleBase" id="RU004404"/>
    </source>
</evidence>
<dbReference type="InterPro" id="IPR036034">
    <property type="entry name" value="PDZ_sf"/>
</dbReference>
<dbReference type="SMART" id="SM00245">
    <property type="entry name" value="TSPc"/>
    <property type="match status" value="1"/>
</dbReference>
<protein>
    <submittedName>
        <fullName evidence="8">S41 family peptidase</fullName>
    </submittedName>
</protein>
<dbReference type="InterPro" id="IPR004447">
    <property type="entry name" value="Peptidase_S41A"/>
</dbReference>
<evidence type="ECO:0000256" key="3">
    <source>
        <dbReference type="ARBA" id="ARBA00022801"/>
    </source>
</evidence>